<proteinExistence type="predicted"/>
<keyword evidence="3" id="KW-1185">Reference proteome</keyword>
<feature type="region of interest" description="Disordered" evidence="1">
    <location>
        <begin position="25"/>
        <end position="62"/>
    </location>
</feature>
<accession>A0A101UVB0</accession>
<sequence length="183" mass="19496">MAWVKDSSDGYPALKWVPDHELEEYKGDKDVPSGHGTYHNPAPTSAPPVPKNSGGGSHETTVSTPSMEVFASNIERLIAPCQKAHQALKGVDVHPGAFFHANLMRSKISGGGGEAGGIKDAYTKILDDLADGLTDLCNGVRLMSKKYASTEEANEMTAKELDEYVHRAGSDFQALGQHSSTVG</sequence>
<protein>
    <submittedName>
        <fullName evidence="2">Uncharacterized protein</fullName>
    </submittedName>
</protein>
<evidence type="ECO:0000313" key="2">
    <source>
        <dbReference type="EMBL" id="KUO17517.1"/>
    </source>
</evidence>
<evidence type="ECO:0000313" key="3">
    <source>
        <dbReference type="Proteomes" id="UP000053260"/>
    </source>
</evidence>
<name>A0A101UVB0_9ACTN</name>
<dbReference type="Proteomes" id="UP000053260">
    <property type="component" value="Unassembled WGS sequence"/>
</dbReference>
<dbReference type="RefSeq" id="WP_067027552.1">
    <property type="nucleotide sequence ID" value="NZ_KQ949096.1"/>
</dbReference>
<organism evidence="2 3">
    <name type="scientific">Streptomyces dysideae</name>
    <dbReference type="NCBI Taxonomy" id="909626"/>
    <lineage>
        <taxon>Bacteria</taxon>
        <taxon>Bacillati</taxon>
        <taxon>Actinomycetota</taxon>
        <taxon>Actinomycetes</taxon>
        <taxon>Kitasatosporales</taxon>
        <taxon>Streptomycetaceae</taxon>
        <taxon>Streptomyces</taxon>
    </lineage>
</organism>
<dbReference type="EMBL" id="LMXB01000074">
    <property type="protein sequence ID" value="KUO17517.1"/>
    <property type="molecule type" value="Genomic_DNA"/>
</dbReference>
<evidence type="ECO:0000256" key="1">
    <source>
        <dbReference type="SAM" id="MobiDB-lite"/>
    </source>
</evidence>
<gene>
    <name evidence="2" type="ORF">AQJ91_29400</name>
</gene>
<dbReference type="OrthoDB" id="4209615at2"/>
<reference evidence="2 3" key="1">
    <citation type="submission" date="2015-10" db="EMBL/GenBank/DDBJ databases">
        <title>Draft genome sequence of Streptomyces sp. RV15, isolated from a marine sponge.</title>
        <authorList>
            <person name="Ruckert C."/>
            <person name="Abdelmohsen U.R."/>
            <person name="Winkler A."/>
            <person name="Hentschel U."/>
            <person name="Kalinowski J."/>
            <person name="Kampfer P."/>
            <person name="Glaeser S."/>
        </authorList>
    </citation>
    <scope>NUCLEOTIDE SEQUENCE [LARGE SCALE GENOMIC DNA]</scope>
    <source>
        <strain evidence="2 3">RV15</strain>
    </source>
</reference>
<dbReference type="AlphaFoldDB" id="A0A101UVB0"/>
<comment type="caution">
    <text evidence="2">The sequence shown here is derived from an EMBL/GenBank/DDBJ whole genome shotgun (WGS) entry which is preliminary data.</text>
</comment>
<dbReference type="STRING" id="909626.AQJ91_29400"/>